<organism evidence="1 2">
    <name type="scientific">Ruegeria atlantica</name>
    <dbReference type="NCBI Taxonomy" id="81569"/>
    <lineage>
        <taxon>Bacteria</taxon>
        <taxon>Pseudomonadati</taxon>
        <taxon>Pseudomonadota</taxon>
        <taxon>Alphaproteobacteria</taxon>
        <taxon>Rhodobacterales</taxon>
        <taxon>Roseobacteraceae</taxon>
        <taxon>Ruegeria</taxon>
    </lineage>
</organism>
<evidence type="ECO:0008006" key="3">
    <source>
        <dbReference type="Google" id="ProtNLM"/>
    </source>
</evidence>
<comment type="caution">
    <text evidence="1">The sequence shown here is derived from an EMBL/GenBank/DDBJ whole genome shotgun (WGS) entry which is preliminary data.</text>
</comment>
<name>A0ABX1WER2_9RHOB</name>
<evidence type="ECO:0000313" key="2">
    <source>
        <dbReference type="Proteomes" id="UP000599383"/>
    </source>
</evidence>
<protein>
    <recommendedName>
        <fullName evidence="3">Secreted protein</fullName>
    </recommendedName>
</protein>
<proteinExistence type="predicted"/>
<keyword evidence="2" id="KW-1185">Reference proteome</keyword>
<dbReference type="Proteomes" id="UP000599383">
    <property type="component" value="Unassembled WGS sequence"/>
</dbReference>
<evidence type="ECO:0000313" key="1">
    <source>
        <dbReference type="EMBL" id="NOD31791.1"/>
    </source>
</evidence>
<accession>A0ABX1WER2</accession>
<reference evidence="1 2" key="1">
    <citation type="submission" date="2019-12" db="EMBL/GenBank/DDBJ databases">
        <title>Ruegeria JWLKs population differentiation of coral mucus and skeleton niches.</title>
        <authorList>
            <person name="Luo D."/>
        </authorList>
    </citation>
    <scope>NUCLEOTIDE SEQUENCE [LARGE SCALE GENOMIC DNA]</scope>
    <source>
        <strain evidence="1 2">HKCCD6238</strain>
    </source>
</reference>
<sequence>MTTSIIRMHVHPMVRVLAILRLVEMCMPCLFYPAPAVFFRTSGIRHEQGSVLGGKRVWFCQQVGDFHRAQDCTLTEVHSAAMMDAGDGPEGADLV</sequence>
<gene>
    <name evidence="1" type="ORF">GS617_16075</name>
</gene>
<dbReference type="RefSeq" id="WP_171364125.1">
    <property type="nucleotide sequence ID" value="NZ_WVQY01000006.1"/>
</dbReference>
<dbReference type="EMBL" id="WVQY01000006">
    <property type="protein sequence ID" value="NOD31791.1"/>
    <property type="molecule type" value="Genomic_DNA"/>
</dbReference>